<gene>
    <name evidence="4" type="ORF">MNR06_04910</name>
</gene>
<dbReference type="PRINTS" id="PR00071">
    <property type="entry name" value="HMGCOARDTASE"/>
</dbReference>
<comment type="similarity">
    <text evidence="1 3">Belongs to the HMG-CoA reductase family.</text>
</comment>
<keyword evidence="5" id="KW-1185">Reference proteome</keyword>
<keyword evidence="3" id="KW-0520">NAD</keyword>
<dbReference type="InterPro" id="IPR004553">
    <property type="entry name" value="HMG_CoA_Rdtase_bac-typ"/>
</dbReference>
<dbReference type="Proteomes" id="UP000830116">
    <property type="component" value="Chromosome"/>
</dbReference>
<dbReference type="NCBIfam" id="TIGR00532">
    <property type="entry name" value="HMG_CoA_R_NAD"/>
    <property type="match status" value="1"/>
</dbReference>
<proteinExistence type="inferred from homology"/>
<name>A0ABY4CC42_9BACT</name>
<dbReference type="SUPFAM" id="SSF56542">
    <property type="entry name" value="Substrate-binding domain of HMG-CoA reductase"/>
    <property type="match status" value="1"/>
</dbReference>
<dbReference type="InterPro" id="IPR002202">
    <property type="entry name" value="HMG_CoA_Rdtase"/>
</dbReference>
<dbReference type="RefSeq" id="WP_243539378.1">
    <property type="nucleotide sequence ID" value="NZ_CP093442.1"/>
</dbReference>
<dbReference type="PANTHER" id="PTHR10572">
    <property type="entry name" value="3-HYDROXY-3-METHYLGLUTARYL-COENZYME A REDUCTASE"/>
    <property type="match status" value="1"/>
</dbReference>
<dbReference type="SUPFAM" id="SSF55035">
    <property type="entry name" value="NAD-binding domain of HMG-CoA reductase"/>
    <property type="match status" value="1"/>
</dbReference>
<reference evidence="4" key="1">
    <citation type="submission" date="2022-03" db="EMBL/GenBank/DDBJ databases">
        <title>Genome Identification and Characterization of new species Bdellovibrio reynosense LBG001 sp. nov. from a Mexico soil sample.</title>
        <authorList>
            <person name="Camilli A."/>
            <person name="Ajao Y."/>
            <person name="Guo X."/>
        </authorList>
    </citation>
    <scope>NUCLEOTIDE SEQUENCE</scope>
    <source>
        <strain evidence="4">LBG001</strain>
    </source>
</reference>
<evidence type="ECO:0000313" key="4">
    <source>
        <dbReference type="EMBL" id="UOF02289.1"/>
    </source>
</evidence>
<dbReference type="InterPro" id="IPR023074">
    <property type="entry name" value="HMG_CoA_Rdtase_cat_sf"/>
</dbReference>
<evidence type="ECO:0000256" key="3">
    <source>
        <dbReference type="RuleBase" id="RU361219"/>
    </source>
</evidence>
<organism evidence="4 5">
    <name type="scientific">Bdellovibrio reynosensis</name>
    <dbReference type="NCBI Taxonomy" id="2835041"/>
    <lineage>
        <taxon>Bacteria</taxon>
        <taxon>Pseudomonadati</taxon>
        <taxon>Bdellovibrionota</taxon>
        <taxon>Bdellovibrionia</taxon>
        <taxon>Bdellovibrionales</taxon>
        <taxon>Pseudobdellovibrionaceae</taxon>
        <taxon>Bdellovibrio</taxon>
    </lineage>
</organism>
<accession>A0ABY4CC42</accession>
<comment type="catalytic activity">
    <reaction evidence="3">
        <text>(R)-mevalonate + 2 NAD(+) + CoA = (3S)-3-hydroxy-3-methylglutaryl-CoA + 2 NADH + 2 H(+)</text>
        <dbReference type="Rhea" id="RHEA:14833"/>
        <dbReference type="ChEBI" id="CHEBI:15378"/>
        <dbReference type="ChEBI" id="CHEBI:36464"/>
        <dbReference type="ChEBI" id="CHEBI:43074"/>
        <dbReference type="ChEBI" id="CHEBI:57287"/>
        <dbReference type="ChEBI" id="CHEBI:57540"/>
        <dbReference type="ChEBI" id="CHEBI:57945"/>
        <dbReference type="EC" id="1.1.1.88"/>
    </reaction>
</comment>
<dbReference type="InterPro" id="IPR009029">
    <property type="entry name" value="HMG_CoA_Rdtase_sub-bd_dom_sf"/>
</dbReference>
<comment type="pathway">
    <text evidence="3">Metabolic intermediate metabolism; (R)-mevalonate degradation; (S)-3-hydroxy-3-methylglutaryl-CoA from (R)-mevalonate: step 1/1.</text>
</comment>
<evidence type="ECO:0000313" key="5">
    <source>
        <dbReference type="Proteomes" id="UP000830116"/>
    </source>
</evidence>
<dbReference type="InterPro" id="IPR009023">
    <property type="entry name" value="HMG_CoA_Rdtase_NAD(P)-bd_sf"/>
</dbReference>
<protein>
    <recommendedName>
        <fullName evidence="3">3-hydroxy-3-methylglutaryl coenzyme A reductase</fullName>
        <shortName evidence="3">HMG-CoA reductase</shortName>
        <ecNumber evidence="3">1.1.1.88</ecNumber>
    </recommendedName>
</protein>
<dbReference type="EC" id="1.1.1.88" evidence="3"/>
<evidence type="ECO:0000256" key="2">
    <source>
        <dbReference type="ARBA" id="ARBA00023002"/>
    </source>
</evidence>
<dbReference type="GO" id="GO:0140643">
    <property type="term" value="F:hydroxymethylglutaryl-CoA reductase (NADH) activity"/>
    <property type="evidence" value="ECO:0007669"/>
    <property type="project" value="UniProtKB-EC"/>
</dbReference>
<dbReference type="PROSITE" id="PS50065">
    <property type="entry name" value="HMG_COA_REDUCTASE_4"/>
    <property type="match status" value="1"/>
</dbReference>
<sequence>MTKQLQDIFKGFSKLSREERLKALMEVGALNDTDMEYIAKGGLRDTSLGEKFIENVIGYFQLPLGVATNFRIDGKDFIIPMAVEETSIVAAVCKSAKWIRESGSITTEVVGAEIIGQIQCAKIKNFADFEKQIHAQKNYLIEIANREVAFGLVRRGGGVRDIQVRRVPRGDGSDMAVVHVLMDPCDAMGANIMNQVCEYLKEPIEQFTGEKVTMCILSNLVDSKITRATVQINDIDPALAEKIEEASLFAQQDPYRAATNNKGVLNGIDPVLIATGNDWRAVEAGIHAFAARDGQYRSITRWFRDGKGGLTGVFEAPLIVGTVGGVTTLHPTAMMCMKMLGTTSANELSRVIAAVGLVQNLGALKALTTVGIIEGHMKLHTKNLALGAGAEEKEIPLVQKKLEEILAVRKRISLSNAIDVLKELRSSKVAATTQHPS</sequence>
<dbReference type="Gene3D" id="1.10.8.660">
    <property type="match status" value="1"/>
</dbReference>
<dbReference type="Gene3D" id="3.90.770.10">
    <property type="entry name" value="3-hydroxy-3-methylglutaryl-coenzyme A Reductase, Chain A, domain 2"/>
    <property type="match status" value="2"/>
</dbReference>
<evidence type="ECO:0000256" key="1">
    <source>
        <dbReference type="ARBA" id="ARBA00007661"/>
    </source>
</evidence>
<dbReference type="PANTHER" id="PTHR10572:SF24">
    <property type="entry name" value="3-HYDROXY-3-METHYLGLUTARYL-COENZYME A REDUCTASE"/>
    <property type="match status" value="1"/>
</dbReference>
<dbReference type="CDD" id="cd00644">
    <property type="entry name" value="HMG-CoA_reductase_classII"/>
    <property type="match status" value="1"/>
</dbReference>
<dbReference type="EMBL" id="CP093442">
    <property type="protein sequence ID" value="UOF02289.1"/>
    <property type="molecule type" value="Genomic_DNA"/>
</dbReference>
<keyword evidence="2 3" id="KW-0560">Oxidoreductase</keyword>
<dbReference type="Pfam" id="PF00368">
    <property type="entry name" value="HMG-CoA_red"/>
    <property type="match status" value="1"/>
</dbReference>